<dbReference type="InterPro" id="IPR052032">
    <property type="entry name" value="ATP-dep_AA_Ligase"/>
</dbReference>
<sequence>MAHRVRVWLNRTYAENVFFIDQLRLDPRGRGVEVHATHPDPDSPVRAAADVSGGEPEGLGPAAYAEWALDRCARHAIDVFVPRLHQDAVAARAADFAAVGTALLTPPAEAVRAFRDKATAYEALSRAGLPVPPWWRVRTEEELLTAVGEIEAAGDKACFKPADGTGGEGFRVITRTPFSLLHLTGYPGPYVPLDLVRRALRRAEAPVNWLVMPRLDEPETSVDLLTGPDGGVRMAVGRTKLGRRRGFTLDPAVIEPARALAERFGLHFLSNVQFRLHRGRPVLLDINTRPAGGLHQLSRCGLNVPAAAVRLALGEDPGTLTPRLPADDYATVATPRPLAPR</sequence>
<dbReference type="PANTHER" id="PTHR43585:SF2">
    <property type="entry name" value="ATP-GRASP ENZYME FSQD"/>
    <property type="match status" value="1"/>
</dbReference>
<organism evidence="6 7">
    <name type="scientific">Streptomyces calidiresistens</name>
    <dbReference type="NCBI Taxonomy" id="1485586"/>
    <lineage>
        <taxon>Bacteria</taxon>
        <taxon>Bacillati</taxon>
        <taxon>Actinomycetota</taxon>
        <taxon>Actinomycetes</taxon>
        <taxon>Kitasatosporales</taxon>
        <taxon>Streptomycetaceae</taxon>
        <taxon>Streptomyces</taxon>
    </lineage>
</organism>
<evidence type="ECO:0000256" key="2">
    <source>
        <dbReference type="ARBA" id="ARBA00022741"/>
    </source>
</evidence>
<dbReference type="PANTHER" id="PTHR43585">
    <property type="entry name" value="FUMIPYRROLE BIOSYNTHESIS PROTEIN C"/>
    <property type="match status" value="1"/>
</dbReference>
<dbReference type="PIRSF" id="PIRSF029120">
    <property type="entry name" value="UCP029120"/>
    <property type="match status" value="1"/>
</dbReference>
<reference evidence="7" key="1">
    <citation type="submission" date="2019-10" db="EMBL/GenBank/DDBJ databases">
        <title>Streptomyces sp. nov., a novel actinobacterium isolated from alkaline environment.</title>
        <authorList>
            <person name="Golinska P."/>
        </authorList>
    </citation>
    <scope>NUCLEOTIDE SEQUENCE [LARGE SCALE GENOMIC DNA]</scope>
    <source>
        <strain evidence="7">DSM 42108</strain>
    </source>
</reference>
<dbReference type="InterPro" id="IPR011226">
    <property type="entry name" value="ATP-grasp_fam"/>
</dbReference>
<keyword evidence="1" id="KW-0436">Ligase</keyword>
<accession>A0A7W3T8B4</accession>
<dbReference type="GO" id="GO:0005524">
    <property type="term" value="F:ATP binding"/>
    <property type="evidence" value="ECO:0007669"/>
    <property type="project" value="UniProtKB-UniRule"/>
</dbReference>
<keyword evidence="7" id="KW-1185">Reference proteome</keyword>
<feature type="non-terminal residue" evidence="6">
    <location>
        <position position="341"/>
    </location>
</feature>
<evidence type="ECO:0000313" key="7">
    <source>
        <dbReference type="Proteomes" id="UP000530234"/>
    </source>
</evidence>
<dbReference type="InterPro" id="IPR013815">
    <property type="entry name" value="ATP_grasp_subdomain_1"/>
</dbReference>
<comment type="caution">
    <text evidence="6">The sequence shown here is derived from an EMBL/GenBank/DDBJ whole genome shotgun (WGS) entry which is preliminary data.</text>
</comment>
<keyword evidence="2 4" id="KW-0547">Nucleotide-binding</keyword>
<dbReference type="InterPro" id="IPR011761">
    <property type="entry name" value="ATP-grasp"/>
</dbReference>
<evidence type="ECO:0000259" key="5">
    <source>
        <dbReference type="PROSITE" id="PS50975"/>
    </source>
</evidence>
<name>A0A7W3T8B4_9ACTN</name>
<evidence type="ECO:0000256" key="3">
    <source>
        <dbReference type="ARBA" id="ARBA00022840"/>
    </source>
</evidence>
<feature type="domain" description="ATP-grasp" evidence="5">
    <location>
        <begin position="121"/>
        <end position="313"/>
    </location>
</feature>
<dbReference type="EMBL" id="VKHS01001216">
    <property type="protein sequence ID" value="MBB0232832.1"/>
    <property type="molecule type" value="Genomic_DNA"/>
</dbReference>
<dbReference type="GO" id="GO:0016874">
    <property type="term" value="F:ligase activity"/>
    <property type="evidence" value="ECO:0007669"/>
    <property type="project" value="UniProtKB-KW"/>
</dbReference>
<gene>
    <name evidence="6" type="ORF">FOE67_25920</name>
</gene>
<dbReference type="RefSeq" id="WP_182667353.1">
    <property type="nucleotide sequence ID" value="NZ_VKHS01001216.1"/>
</dbReference>
<dbReference type="PROSITE" id="PS50975">
    <property type="entry name" value="ATP_GRASP"/>
    <property type="match status" value="1"/>
</dbReference>
<proteinExistence type="predicted"/>
<evidence type="ECO:0000313" key="6">
    <source>
        <dbReference type="EMBL" id="MBB0232832.1"/>
    </source>
</evidence>
<protein>
    <submittedName>
        <fullName evidence="6">ATP-grasp domain protein</fullName>
    </submittedName>
</protein>
<evidence type="ECO:0000256" key="1">
    <source>
        <dbReference type="ARBA" id="ARBA00022598"/>
    </source>
</evidence>
<evidence type="ECO:0000256" key="4">
    <source>
        <dbReference type="PROSITE-ProRule" id="PRU00409"/>
    </source>
</evidence>
<dbReference type="Gene3D" id="3.30.470.20">
    <property type="entry name" value="ATP-grasp fold, B domain"/>
    <property type="match status" value="1"/>
</dbReference>
<dbReference type="Gene3D" id="3.30.1490.20">
    <property type="entry name" value="ATP-grasp fold, A domain"/>
    <property type="match status" value="1"/>
</dbReference>
<dbReference type="Gene3D" id="3.40.50.20">
    <property type="match status" value="1"/>
</dbReference>
<keyword evidence="3 4" id="KW-0067">ATP-binding</keyword>
<dbReference type="GO" id="GO:0046872">
    <property type="term" value="F:metal ion binding"/>
    <property type="evidence" value="ECO:0007669"/>
    <property type="project" value="InterPro"/>
</dbReference>
<dbReference type="Proteomes" id="UP000530234">
    <property type="component" value="Unassembled WGS sequence"/>
</dbReference>
<dbReference type="AlphaFoldDB" id="A0A7W3T8B4"/>
<dbReference type="Pfam" id="PF15632">
    <property type="entry name" value="ATPgrasp_Ter"/>
    <property type="match status" value="1"/>
</dbReference>
<dbReference type="SUPFAM" id="SSF56059">
    <property type="entry name" value="Glutathione synthetase ATP-binding domain-like"/>
    <property type="match status" value="1"/>
</dbReference>